<organism evidence="1 2">
    <name type="scientific">Hallella seregens ATCC 51272</name>
    <dbReference type="NCBI Taxonomy" id="1336250"/>
    <lineage>
        <taxon>Bacteria</taxon>
        <taxon>Pseudomonadati</taxon>
        <taxon>Bacteroidota</taxon>
        <taxon>Bacteroidia</taxon>
        <taxon>Bacteroidales</taxon>
        <taxon>Prevotellaceae</taxon>
        <taxon>Hallella</taxon>
    </lineage>
</organism>
<comment type="caution">
    <text evidence="1">The sequence shown here is derived from an EMBL/GenBank/DDBJ whole genome shotgun (WGS) entry which is preliminary data.</text>
</comment>
<dbReference type="EMBL" id="JBHLZF010000002">
    <property type="protein sequence ID" value="MFB9897809.1"/>
    <property type="molecule type" value="Genomic_DNA"/>
</dbReference>
<accession>A0ABV5ZKD3</accession>
<gene>
    <name evidence="1" type="ORF">ACFFK8_08390</name>
</gene>
<sequence>MNRMLFNDGGQPVYLDDLKLLQGNPEEQESMLLNVLSGGASVFLLNKANAEIVGSDTVNFTTTFKISKNWVAWNGMIYEIPETTVTVPSWDTPVYVGLRSTKTETRTFEDGQEHACVETKEAYLSLENTEPEMVNLFDLKSLFELMGPLVNANEPVSVYKDIPVQLYNGYTGKVQYKEELDHYKVIVKLTSHNTGWDLSSGALFGINPSTYGFMAQKVSNSFLTGGDAPAREQIAQIKIVDGGALLSGIDLTSDTNTPLNCPINTIMIIPK</sequence>
<dbReference type="Proteomes" id="UP001589688">
    <property type="component" value="Unassembled WGS sequence"/>
</dbReference>
<evidence type="ECO:0000313" key="2">
    <source>
        <dbReference type="Proteomes" id="UP001589688"/>
    </source>
</evidence>
<keyword evidence="2" id="KW-1185">Reference proteome</keyword>
<reference evidence="1 2" key="1">
    <citation type="submission" date="2024-09" db="EMBL/GenBank/DDBJ databases">
        <authorList>
            <person name="Sun Q."/>
            <person name="Mori K."/>
        </authorList>
    </citation>
    <scope>NUCLEOTIDE SEQUENCE [LARGE SCALE GENOMIC DNA]</scope>
    <source>
        <strain evidence="1 2">ATCC 51272</strain>
    </source>
</reference>
<name>A0ABV5ZKD3_9BACT</name>
<protein>
    <submittedName>
        <fullName evidence="1">Uncharacterized protein</fullName>
    </submittedName>
</protein>
<proteinExistence type="predicted"/>
<evidence type="ECO:0000313" key="1">
    <source>
        <dbReference type="EMBL" id="MFB9897809.1"/>
    </source>
</evidence>
<dbReference type="RefSeq" id="WP_156924968.1">
    <property type="nucleotide sequence ID" value="NZ_JADU01000001.1"/>
</dbReference>